<gene>
    <name evidence="4" type="ORF">FFIC_091470</name>
</gene>
<dbReference type="PANTHER" id="PTHR10204:SF34">
    <property type="entry name" value="NAD(P)H DEHYDROGENASE [QUINONE] 1 ISOFORM 1"/>
    <property type="match status" value="1"/>
</dbReference>
<feature type="domain" description="Flavodoxin-like fold" evidence="3">
    <location>
        <begin position="1"/>
        <end position="181"/>
    </location>
</feature>
<name>A0A0K8MHE4_9LACO</name>
<dbReference type="InterPro" id="IPR051545">
    <property type="entry name" value="NAD(P)H_dehydrogenase_qn"/>
</dbReference>
<dbReference type="OrthoDB" id="9798454at2"/>
<reference evidence="4 5" key="1">
    <citation type="journal article" date="2015" name="BMC Genomics">
        <title>Comparative genomics of Fructobacillus spp. and Leuconostoc spp. reveals niche-specific evolution of Fructobacillus spp.</title>
        <authorList>
            <person name="Endo A."/>
            <person name="Tanizawa Y."/>
            <person name="Tanaka N."/>
            <person name="Maeno S."/>
            <person name="Kumar H."/>
            <person name="Shiwa Y."/>
            <person name="Okada S."/>
            <person name="Yoshikawa H."/>
            <person name="Dicks L."/>
            <person name="Nakagawa J."/>
            <person name="Arita M."/>
        </authorList>
    </citation>
    <scope>NUCLEOTIDE SEQUENCE [LARGE SCALE GENOMIC DNA]</scope>
    <source>
        <strain evidence="4 5">JCM 12225</strain>
    </source>
</reference>
<dbReference type="Gene3D" id="3.40.50.360">
    <property type="match status" value="1"/>
</dbReference>
<dbReference type="AlphaFoldDB" id="A0A0K8MHE4"/>
<dbReference type="GO" id="GO:0005829">
    <property type="term" value="C:cytosol"/>
    <property type="evidence" value="ECO:0007669"/>
    <property type="project" value="TreeGrafter"/>
</dbReference>
<proteinExistence type="inferred from homology"/>
<dbReference type="STRING" id="157463.GCA_001047075_00245"/>
<accession>A0A0K8MHE4</accession>
<evidence type="ECO:0000313" key="4">
    <source>
        <dbReference type="EMBL" id="GAO99319.1"/>
    </source>
</evidence>
<dbReference type="InterPro" id="IPR003680">
    <property type="entry name" value="Flavodoxin_fold"/>
</dbReference>
<keyword evidence="5" id="KW-1185">Reference proteome</keyword>
<dbReference type="PANTHER" id="PTHR10204">
    <property type="entry name" value="NAD P H OXIDOREDUCTASE-RELATED"/>
    <property type="match status" value="1"/>
</dbReference>
<sequence length="185" mass="21280">MKILVIQGHPDEQSFTHANAMNFYQTAIDKGHEVELVDLATADFDSVLRYGYRQHMEDESFPKSVQEKIRWADRISFFFPVWWSAEPSLMKGMIDRVFTPGFAYNRKDGKIVKHLSGKKADIFTGSNFGGWYYKMFGNVVSRYKYGIFAYTGIKLNKAFVLGHMDSGVTQEQREAYIKKCAATID</sequence>
<dbReference type="Proteomes" id="UP000253891">
    <property type="component" value="Unassembled WGS sequence"/>
</dbReference>
<evidence type="ECO:0000256" key="1">
    <source>
        <dbReference type="ARBA" id="ARBA00006252"/>
    </source>
</evidence>
<protein>
    <submittedName>
        <fullName evidence="4">Putative NADPH-quinone reductase</fullName>
    </submittedName>
</protein>
<dbReference type="InterPro" id="IPR029039">
    <property type="entry name" value="Flavoprotein-like_sf"/>
</dbReference>
<dbReference type="Pfam" id="PF02525">
    <property type="entry name" value="Flavodoxin_2"/>
    <property type="match status" value="1"/>
</dbReference>
<dbReference type="RefSeq" id="WP_061992740.1">
    <property type="nucleotide sequence ID" value="NZ_DF967986.1"/>
</dbReference>
<dbReference type="EMBL" id="DF967986">
    <property type="protein sequence ID" value="GAO99319.1"/>
    <property type="molecule type" value="Genomic_DNA"/>
</dbReference>
<evidence type="ECO:0000313" key="5">
    <source>
        <dbReference type="Proteomes" id="UP000253891"/>
    </source>
</evidence>
<evidence type="ECO:0000256" key="2">
    <source>
        <dbReference type="ARBA" id="ARBA00023002"/>
    </source>
</evidence>
<organism evidence="4 5">
    <name type="scientific">Fructobacillus ficulneus</name>
    <dbReference type="NCBI Taxonomy" id="157463"/>
    <lineage>
        <taxon>Bacteria</taxon>
        <taxon>Bacillati</taxon>
        <taxon>Bacillota</taxon>
        <taxon>Bacilli</taxon>
        <taxon>Lactobacillales</taxon>
        <taxon>Lactobacillaceae</taxon>
        <taxon>Fructobacillus</taxon>
    </lineage>
</organism>
<dbReference type="SUPFAM" id="SSF52218">
    <property type="entry name" value="Flavoproteins"/>
    <property type="match status" value="1"/>
</dbReference>
<dbReference type="GO" id="GO:0003955">
    <property type="term" value="F:NAD(P)H dehydrogenase (quinone) activity"/>
    <property type="evidence" value="ECO:0007669"/>
    <property type="project" value="TreeGrafter"/>
</dbReference>
<keyword evidence="2" id="KW-0560">Oxidoreductase</keyword>
<evidence type="ECO:0000259" key="3">
    <source>
        <dbReference type="Pfam" id="PF02525"/>
    </source>
</evidence>
<comment type="similarity">
    <text evidence="1">Belongs to the NAD(P)H dehydrogenase (quinone) family.</text>
</comment>